<keyword evidence="3" id="KW-1185">Reference proteome</keyword>
<dbReference type="RefSeq" id="WP_272084295.1">
    <property type="nucleotide sequence ID" value="NZ_JAQNDL010000001.1"/>
</dbReference>
<protein>
    <submittedName>
        <fullName evidence="2">Uncharacterized protein</fullName>
    </submittedName>
</protein>
<gene>
    <name evidence="2" type="ORF">POL25_03110</name>
</gene>
<evidence type="ECO:0000256" key="1">
    <source>
        <dbReference type="SAM" id="MobiDB-lite"/>
    </source>
</evidence>
<proteinExistence type="predicted"/>
<feature type="region of interest" description="Disordered" evidence="1">
    <location>
        <begin position="106"/>
        <end position="128"/>
    </location>
</feature>
<name>A0ABT5DQN7_9BACT</name>
<dbReference type="EMBL" id="JAQNDL010000001">
    <property type="protein sequence ID" value="MDC0715866.1"/>
    <property type="molecule type" value="Genomic_DNA"/>
</dbReference>
<dbReference type="Proteomes" id="UP001221686">
    <property type="component" value="Unassembled WGS sequence"/>
</dbReference>
<sequence>MRNPFPGHRRYSITHRAVQRLRELVPTLGEDDDEALRDRLDHAITNAEDSGKAVRTLDVMLAEPQILIPLESFGDVLYAIIKEDTVVTVLPRGHGEEILQRGQALEQRVAAGEPPPRPGERDEWERRRWRRDAPTPVIERVRASGPGERDEAAPAAALIEEVVAASPAPEVVEPVPASEPEIITRRAPDAAARRVGGQRIIAGAAAQPPERKRPTNPIADALARGLALGKRRAATRALGEALREQPADASLQPLWNLLGEKGLPEALTVGDLVAAVRGLPG</sequence>
<comment type="caution">
    <text evidence="2">The sequence shown here is derived from an EMBL/GenBank/DDBJ whole genome shotgun (WGS) entry which is preliminary data.</text>
</comment>
<reference evidence="2 3" key="1">
    <citation type="submission" date="2022-11" db="EMBL/GenBank/DDBJ databases">
        <title>Minimal conservation of predation-associated metabolite biosynthetic gene clusters underscores biosynthetic potential of Myxococcota including descriptions for ten novel species: Archangium lansinium sp. nov., Myxococcus landrumus sp. nov., Nannocystis bai.</title>
        <authorList>
            <person name="Ahearne A."/>
            <person name="Stevens C."/>
            <person name="Dowd S."/>
        </authorList>
    </citation>
    <scope>NUCLEOTIDE SEQUENCE [LARGE SCALE GENOMIC DNA]</scope>
    <source>
        <strain evidence="2 3">BB15-2</strain>
    </source>
</reference>
<evidence type="ECO:0000313" key="3">
    <source>
        <dbReference type="Proteomes" id="UP001221686"/>
    </source>
</evidence>
<evidence type="ECO:0000313" key="2">
    <source>
        <dbReference type="EMBL" id="MDC0715866.1"/>
    </source>
</evidence>
<accession>A0ABT5DQN7</accession>
<organism evidence="2 3">
    <name type="scientific">Nannocystis bainbridge</name>
    <dbReference type="NCBI Taxonomy" id="2995303"/>
    <lineage>
        <taxon>Bacteria</taxon>
        <taxon>Pseudomonadati</taxon>
        <taxon>Myxococcota</taxon>
        <taxon>Polyangia</taxon>
        <taxon>Nannocystales</taxon>
        <taxon>Nannocystaceae</taxon>
        <taxon>Nannocystis</taxon>
    </lineage>
</organism>